<reference evidence="3 4" key="1">
    <citation type="submission" date="2022-07" db="EMBL/GenBank/DDBJ databases">
        <title>Mucilaginibacter sp. JC4.</title>
        <authorList>
            <person name="Le V."/>
            <person name="Ko S.-R."/>
            <person name="Ahn C.-Y."/>
            <person name="Oh H.-M."/>
        </authorList>
    </citation>
    <scope>NUCLEOTIDE SEQUENCE [LARGE SCALE GENOMIC DNA]</scope>
    <source>
        <strain evidence="3 4">JC4</strain>
    </source>
</reference>
<accession>A0ABT1T2J9</accession>
<dbReference type="EMBL" id="JANHOH010000002">
    <property type="protein sequence ID" value="MCQ6958747.1"/>
    <property type="molecule type" value="Genomic_DNA"/>
</dbReference>
<gene>
    <name evidence="3" type="ORF">NPE20_12295</name>
</gene>
<dbReference type="Pfam" id="PF12849">
    <property type="entry name" value="PBP_like_2"/>
    <property type="match status" value="1"/>
</dbReference>
<proteinExistence type="predicted"/>
<keyword evidence="4" id="KW-1185">Reference proteome</keyword>
<feature type="domain" description="PBP" evidence="2">
    <location>
        <begin position="26"/>
        <end position="259"/>
    </location>
</feature>
<dbReference type="InterPro" id="IPR050811">
    <property type="entry name" value="Phosphate_ABC_transporter"/>
</dbReference>
<dbReference type="Proteomes" id="UP001204376">
    <property type="component" value="Unassembled WGS sequence"/>
</dbReference>
<dbReference type="InterPro" id="IPR024370">
    <property type="entry name" value="PBP_domain"/>
</dbReference>
<name>A0ABT1T2J9_9SPHI</name>
<dbReference type="PROSITE" id="PS51257">
    <property type="entry name" value="PROKAR_LIPOPROTEIN"/>
    <property type="match status" value="1"/>
</dbReference>
<keyword evidence="1" id="KW-0732">Signal</keyword>
<evidence type="ECO:0000259" key="2">
    <source>
        <dbReference type="Pfam" id="PF12849"/>
    </source>
</evidence>
<organism evidence="3 4">
    <name type="scientific">Mucilaginibacter aquariorum</name>
    <dbReference type="NCBI Taxonomy" id="2967225"/>
    <lineage>
        <taxon>Bacteria</taxon>
        <taxon>Pseudomonadati</taxon>
        <taxon>Bacteroidota</taxon>
        <taxon>Sphingobacteriia</taxon>
        <taxon>Sphingobacteriales</taxon>
        <taxon>Sphingobacteriaceae</taxon>
        <taxon>Mucilaginibacter</taxon>
    </lineage>
</organism>
<dbReference type="Gene3D" id="3.40.190.10">
    <property type="entry name" value="Periplasmic binding protein-like II"/>
    <property type="match status" value="2"/>
</dbReference>
<dbReference type="RefSeq" id="WP_256538944.1">
    <property type="nucleotide sequence ID" value="NZ_JANHOH010000002.1"/>
</dbReference>
<evidence type="ECO:0000256" key="1">
    <source>
        <dbReference type="ARBA" id="ARBA00022729"/>
    </source>
</evidence>
<dbReference type="PANTHER" id="PTHR30570">
    <property type="entry name" value="PERIPLASMIC PHOSPHATE BINDING COMPONENT OF PHOSPHATE ABC TRANSPORTER"/>
    <property type="match status" value="1"/>
</dbReference>
<sequence length="286" mass="31402">MMTYKRILVSLMVLITSACGDNRLLIKIKGSDTEVNLVSTLAEKFHPGHPQYSIAVSGGGSGLGIAALLNGQADIANSSRPLTPAERRLFKAKHMRLIEIVFAEDATAFIVNRQQPIDTITVSDLRTLLSSPSANWRLLTDTNLPVTIYGRQSNSGTHTFIKNKLGINFSSKTIEMNGNAQIIQGIKQDHSGIGYVSAGYLKNNDSQIKALRVSPAKGKPAVSPLEEKAILENKYFFQRPLYQFIRADSWPKVRAFIEFEKSGPGKAVIKASGYYFPPKAVAHIQL</sequence>
<dbReference type="SUPFAM" id="SSF53850">
    <property type="entry name" value="Periplasmic binding protein-like II"/>
    <property type="match status" value="1"/>
</dbReference>
<evidence type="ECO:0000313" key="4">
    <source>
        <dbReference type="Proteomes" id="UP001204376"/>
    </source>
</evidence>
<dbReference type="CDD" id="cd13566">
    <property type="entry name" value="PBP2_phosphate"/>
    <property type="match status" value="1"/>
</dbReference>
<dbReference type="PANTHER" id="PTHR30570:SF1">
    <property type="entry name" value="PHOSPHATE-BINDING PROTEIN PSTS"/>
    <property type="match status" value="1"/>
</dbReference>
<evidence type="ECO:0000313" key="3">
    <source>
        <dbReference type="EMBL" id="MCQ6958747.1"/>
    </source>
</evidence>
<protein>
    <submittedName>
        <fullName evidence="3">PstS family phosphate ABC transporter substrate-binding protein</fullName>
    </submittedName>
</protein>
<comment type="caution">
    <text evidence="3">The sequence shown here is derived from an EMBL/GenBank/DDBJ whole genome shotgun (WGS) entry which is preliminary data.</text>
</comment>